<keyword evidence="5" id="KW-0408">Iron</keyword>
<dbReference type="Proteomes" id="UP000250744">
    <property type="component" value="Unassembled WGS sequence"/>
</dbReference>
<dbReference type="RefSeq" id="WP_112158533.1">
    <property type="nucleotide sequence ID" value="NZ_QKRX01000004.1"/>
</dbReference>
<dbReference type="OrthoDB" id="9814708at2"/>
<dbReference type="InterPro" id="IPR009056">
    <property type="entry name" value="Cyt_c-like_dom"/>
</dbReference>
<keyword evidence="1" id="KW-0813">Transport</keyword>
<protein>
    <submittedName>
        <fullName evidence="8">Cytochrome c5 family protein</fullName>
    </submittedName>
</protein>
<evidence type="ECO:0000256" key="3">
    <source>
        <dbReference type="ARBA" id="ARBA00022723"/>
    </source>
</evidence>
<accession>A0A364NN16</accession>
<dbReference type="EMBL" id="QKRX01000004">
    <property type="protein sequence ID" value="RAU18424.1"/>
    <property type="molecule type" value="Genomic_DNA"/>
</dbReference>
<organism evidence="8 9">
    <name type="scientific">Nitrincola tibetensis</name>
    <dbReference type="NCBI Taxonomy" id="2219697"/>
    <lineage>
        <taxon>Bacteria</taxon>
        <taxon>Pseudomonadati</taxon>
        <taxon>Pseudomonadota</taxon>
        <taxon>Gammaproteobacteria</taxon>
        <taxon>Oceanospirillales</taxon>
        <taxon>Oceanospirillaceae</taxon>
        <taxon>Nitrincola</taxon>
    </lineage>
</organism>
<dbReference type="SUPFAM" id="SSF46626">
    <property type="entry name" value="Cytochrome c"/>
    <property type="match status" value="1"/>
</dbReference>
<dbReference type="InterPro" id="IPR036909">
    <property type="entry name" value="Cyt_c-like_dom_sf"/>
</dbReference>
<evidence type="ECO:0000256" key="4">
    <source>
        <dbReference type="ARBA" id="ARBA00022982"/>
    </source>
</evidence>
<evidence type="ECO:0000256" key="2">
    <source>
        <dbReference type="ARBA" id="ARBA00022617"/>
    </source>
</evidence>
<evidence type="ECO:0000256" key="5">
    <source>
        <dbReference type="ARBA" id="ARBA00023004"/>
    </source>
</evidence>
<name>A0A364NN16_9GAMM</name>
<dbReference type="PANTHER" id="PTHR40942:SF2">
    <property type="entry name" value="CYTOCHROME-RELATED"/>
    <property type="match status" value="1"/>
</dbReference>
<feature type="domain" description="Cytochrome c" evidence="7">
    <location>
        <begin position="24"/>
        <end position="95"/>
    </location>
</feature>
<dbReference type="Gene3D" id="1.10.760.10">
    <property type="entry name" value="Cytochrome c-like domain"/>
    <property type="match status" value="1"/>
</dbReference>
<evidence type="ECO:0000313" key="8">
    <source>
        <dbReference type="EMBL" id="RAU18424.1"/>
    </source>
</evidence>
<feature type="signal peptide" evidence="6">
    <location>
        <begin position="1"/>
        <end position="22"/>
    </location>
</feature>
<gene>
    <name evidence="8" type="ORF">DN062_06515</name>
</gene>
<dbReference type="InterPro" id="IPR002323">
    <property type="entry name" value="Cyt_CIE"/>
</dbReference>
<keyword evidence="3" id="KW-0479">Metal-binding</keyword>
<evidence type="ECO:0000256" key="6">
    <source>
        <dbReference type="SAM" id="SignalP"/>
    </source>
</evidence>
<keyword evidence="2" id="KW-0349">Heme</keyword>
<evidence type="ECO:0000313" key="9">
    <source>
        <dbReference type="Proteomes" id="UP000250744"/>
    </source>
</evidence>
<feature type="chain" id="PRO_5016728507" evidence="6">
    <location>
        <begin position="23"/>
        <end position="102"/>
    </location>
</feature>
<keyword evidence="4" id="KW-0249">Electron transport</keyword>
<comment type="caution">
    <text evidence="8">The sequence shown here is derived from an EMBL/GenBank/DDBJ whole genome shotgun (WGS) entry which is preliminary data.</text>
</comment>
<reference evidence="8 9" key="1">
    <citation type="submission" date="2018-06" db="EMBL/GenBank/DDBJ databases">
        <title>Nitrincola tibetense sp. nov., isolated from Lake XuguoCo on Tibetan Plateau.</title>
        <authorList>
            <person name="Xing P."/>
        </authorList>
    </citation>
    <scope>NUCLEOTIDE SEQUENCE [LARGE SCALE GENOMIC DNA]</scope>
    <source>
        <strain evidence="9">xg18</strain>
    </source>
</reference>
<keyword evidence="6" id="KW-0732">Signal</keyword>
<dbReference type="GO" id="GO:0005506">
    <property type="term" value="F:iron ion binding"/>
    <property type="evidence" value="ECO:0007669"/>
    <property type="project" value="InterPro"/>
</dbReference>
<dbReference type="Pfam" id="PF13442">
    <property type="entry name" value="Cytochrome_CBB3"/>
    <property type="match status" value="1"/>
</dbReference>
<evidence type="ECO:0000259" key="7">
    <source>
        <dbReference type="Pfam" id="PF13442"/>
    </source>
</evidence>
<dbReference type="AlphaFoldDB" id="A0A364NN16"/>
<dbReference type="PANTHER" id="PTHR40942">
    <property type="match status" value="1"/>
</dbReference>
<proteinExistence type="predicted"/>
<dbReference type="PRINTS" id="PR00607">
    <property type="entry name" value="CYTCHROMECIE"/>
</dbReference>
<evidence type="ECO:0000256" key="1">
    <source>
        <dbReference type="ARBA" id="ARBA00022448"/>
    </source>
</evidence>
<keyword evidence="9" id="KW-1185">Reference proteome</keyword>
<sequence>MKKVLSSVGVISLCLSASIAWSQDDLQGILDRHCLACHNAGLAGAPKMDDVAAWAPRLEKDLDALTQTVISGKGAMPPKGTCFSCSDSTLKAAVELMIQPFK</sequence>
<dbReference type="GO" id="GO:0020037">
    <property type="term" value="F:heme binding"/>
    <property type="evidence" value="ECO:0007669"/>
    <property type="project" value="InterPro"/>
</dbReference>
<dbReference type="GO" id="GO:0009055">
    <property type="term" value="F:electron transfer activity"/>
    <property type="evidence" value="ECO:0007669"/>
    <property type="project" value="InterPro"/>
</dbReference>